<evidence type="ECO:0000256" key="1">
    <source>
        <dbReference type="ARBA" id="ARBA00005842"/>
    </source>
</evidence>
<dbReference type="InterPro" id="IPR027417">
    <property type="entry name" value="P-loop_NTPase"/>
</dbReference>
<dbReference type="PANTHER" id="PTHR11088">
    <property type="entry name" value="TRNA DIMETHYLALLYLTRANSFERASE"/>
    <property type="match status" value="1"/>
</dbReference>
<dbReference type="EMBL" id="EF677409">
    <property type="protein sequence ID" value="ABR17233.1"/>
    <property type="molecule type" value="mRNA"/>
</dbReference>
<keyword evidence="4" id="KW-0547">Nucleotide-binding</keyword>
<comment type="similarity">
    <text evidence="1">Belongs to the IPP transferase family.</text>
</comment>
<evidence type="ECO:0000256" key="5">
    <source>
        <dbReference type="ARBA" id="ARBA00022840"/>
    </source>
</evidence>
<dbReference type="GO" id="GO:0006400">
    <property type="term" value="P:tRNA modification"/>
    <property type="evidence" value="ECO:0007669"/>
    <property type="project" value="TreeGrafter"/>
</dbReference>
<dbReference type="PANTHER" id="PTHR11088:SF82">
    <property type="entry name" value="TRNA DIMETHYLALLYLTRANSFERASE 2"/>
    <property type="match status" value="1"/>
</dbReference>
<keyword evidence="2" id="KW-0808">Transferase</keyword>
<organism evidence="6">
    <name type="scientific">Picea sitchensis</name>
    <name type="common">Sitka spruce</name>
    <name type="synonym">Pinus sitchensis</name>
    <dbReference type="NCBI Taxonomy" id="3332"/>
    <lineage>
        <taxon>Eukaryota</taxon>
        <taxon>Viridiplantae</taxon>
        <taxon>Streptophyta</taxon>
        <taxon>Embryophyta</taxon>
        <taxon>Tracheophyta</taxon>
        <taxon>Spermatophyta</taxon>
        <taxon>Pinopsida</taxon>
        <taxon>Pinidae</taxon>
        <taxon>Conifers I</taxon>
        <taxon>Pinales</taxon>
        <taxon>Pinaceae</taxon>
        <taxon>Picea</taxon>
    </lineage>
</organism>
<accession>B8LNK3</accession>
<keyword evidence="3" id="KW-0203">Cytokinin biosynthesis</keyword>
<dbReference type="GO" id="GO:0005739">
    <property type="term" value="C:mitochondrion"/>
    <property type="evidence" value="ECO:0007669"/>
    <property type="project" value="TreeGrafter"/>
</dbReference>
<name>B8LNK3_PICSI</name>
<dbReference type="Gene3D" id="3.40.50.300">
    <property type="entry name" value="P-loop containing nucleotide triphosphate hydrolases"/>
    <property type="match status" value="1"/>
</dbReference>
<evidence type="ECO:0000313" key="6">
    <source>
        <dbReference type="EMBL" id="ABR17233.1"/>
    </source>
</evidence>
<dbReference type="GO" id="GO:0009691">
    <property type="term" value="P:cytokinin biosynthetic process"/>
    <property type="evidence" value="ECO:0007669"/>
    <property type="project" value="UniProtKB-KW"/>
</dbReference>
<protein>
    <submittedName>
        <fullName evidence="6">Uncharacterized protein</fullName>
    </submittedName>
</protein>
<evidence type="ECO:0000256" key="2">
    <source>
        <dbReference type="ARBA" id="ARBA00022679"/>
    </source>
</evidence>
<dbReference type="GO" id="GO:0052381">
    <property type="term" value="F:tRNA dimethylallyltransferase activity"/>
    <property type="evidence" value="ECO:0007669"/>
    <property type="project" value="TreeGrafter"/>
</dbReference>
<reference evidence="6" key="1">
    <citation type="submission" date="2007-06" db="EMBL/GenBank/DDBJ databases">
        <title>Full length cDNA sequences from Sitka Spruce (Picea sitchensis).</title>
        <authorList>
            <person name="Ralph S.G."/>
            <person name="Chun H.E."/>
            <person name="Liao N."/>
            <person name="Ali J."/>
            <person name="Reid K."/>
            <person name="Kolosova N."/>
            <person name="Cooper N."/>
            <person name="Cullis C."/>
            <person name="Jancsik S."/>
            <person name="Moore R."/>
            <person name="Mayo M."/>
            <person name="Wagner S."/>
            <person name="Holt R.A."/>
            <person name="Jones S.J.M."/>
            <person name="Marra M.A."/>
            <person name="Ritland C.E."/>
            <person name="Ritland K."/>
            <person name="Bohlmann J."/>
        </authorList>
    </citation>
    <scope>NUCLEOTIDE SEQUENCE</scope>
    <source>
        <tissue evidence="6">Green portion of the leader tissue</tissue>
    </source>
</reference>
<sequence>MQVYEGLDIVTNKVPVEERNGVTHHLLGTINSSINFTPKDFRDMAIPIIDSIISRKHLPIVVGGSNSYIQALACSGDDDLKTSKRPFSICSNAGNVNDLHKRCDNDVQNISNQFDEVEEIDPIPTNGFCPNDFIRGSANDLHKKCDDDVRNTSNQFDQVEEIDPIATNGLHPNDFSKASANDLHKICDDDVRNTSNQFDQVEEIDLIAPNGLHPNDFSKGQKWDAADSFRYDCCFLWLDASLPVLDKFVEDRVDFMIEAGLLEEVSAFYDPKADYTHGLWQAIGLREFEEFFNAFPPEDNGQEIEKLDKGRHKILLDAAIERMKTNTCQLVRRQKLRIDRLKTFFGWNLHRLDSTKALETSGSESLEHWEMMVVNISMDTVKRFLSEHACEASLKENVETRVDSTHPEHAQEFWTHACEDRLAEIKCFREHMNGSNINLVVHIGGKFCDLTKFSDSKNNLQD</sequence>
<proteinExistence type="evidence at transcript level"/>
<dbReference type="AlphaFoldDB" id="B8LNK3"/>
<keyword evidence="5" id="KW-0067">ATP-binding</keyword>
<evidence type="ECO:0000256" key="4">
    <source>
        <dbReference type="ARBA" id="ARBA00022741"/>
    </source>
</evidence>
<dbReference type="GO" id="GO:0005524">
    <property type="term" value="F:ATP binding"/>
    <property type="evidence" value="ECO:0007669"/>
    <property type="project" value="UniProtKB-KW"/>
</dbReference>
<evidence type="ECO:0000256" key="3">
    <source>
        <dbReference type="ARBA" id="ARBA00022712"/>
    </source>
</evidence>
<dbReference type="InterPro" id="IPR039657">
    <property type="entry name" value="Dimethylallyltransferase"/>
</dbReference>
<dbReference type="Pfam" id="PF01715">
    <property type="entry name" value="IPPT"/>
    <property type="match status" value="2"/>
</dbReference>